<keyword evidence="6 10" id="KW-0133">Cell shape</keyword>
<dbReference type="SUPFAM" id="SSF63418">
    <property type="entry name" value="MurE/MurF N-terminal domain"/>
    <property type="match status" value="1"/>
</dbReference>
<dbReference type="GO" id="GO:0071555">
    <property type="term" value="P:cell wall organization"/>
    <property type="evidence" value="ECO:0007669"/>
    <property type="project" value="UniProtKB-KW"/>
</dbReference>
<reference evidence="15" key="1">
    <citation type="submission" date="2020-08" db="EMBL/GenBank/DDBJ databases">
        <title>Genome public.</title>
        <authorList>
            <person name="Liu C."/>
            <person name="Sun Q."/>
        </authorList>
    </citation>
    <scope>NUCLEOTIDE SEQUENCE</scope>
    <source>
        <strain evidence="15">NSJ-40</strain>
    </source>
</reference>
<keyword evidence="9 10" id="KW-0961">Cell wall biogenesis/degradation</keyword>
<evidence type="ECO:0000256" key="1">
    <source>
        <dbReference type="ARBA" id="ARBA00022490"/>
    </source>
</evidence>
<evidence type="ECO:0000256" key="10">
    <source>
        <dbReference type="HAMAP-Rule" id="MF_02019"/>
    </source>
</evidence>
<comment type="subcellular location">
    <subcellularLocation>
        <location evidence="10 11">Cytoplasm</location>
    </subcellularLocation>
</comment>
<dbReference type="RefSeq" id="WP_249319834.1">
    <property type="nucleotide sequence ID" value="NZ_JACRSN010000013.1"/>
</dbReference>
<dbReference type="SUPFAM" id="SSF53244">
    <property type="entry name" value="MurD-like peptide ligases, peptide-binding domain"/>
    <property type="match status" value="1"/>
</dbReference>
<comment type="function">
    <text evidence="10 11">Involved in cell wall formation. Catalyzes the final step in the synthesis of UDP-N-acetylmuramoyl-pentapeptide, the precursor of murein.</text>
</comment>
<dbReference type="InterPro" id="IPR000713">
    <property type="entry name" value="Mur_ligase_N"/>
</dbReference>
<evidence type="ECO:0000313" key="15">
    <source>
        <dbReference type="EMBL" id="MBC8534173.1"/>
    </source>
</evidence>
<evidence type="ECO:0000313" key="16">
    <source>
        <dbReference type="Proteomes" id="UP000651482"/>
    </source>
</evidence>
<comment type="caution">
    <text evidence="15">The sequence shown here is derived from an EMBL/GenBank/DDBJ whole genome shotgun (WGS) entry which is preliminary data.</text>
</comment>
<keyword evidence="16" id="KW-1185">Reference proteome</keyword>
<feature type="binding site" evidence="10">
    <location>
        <begin position="110"/>
        <end position="116"/>
    </location>
    <ligand>
        <name>ATP</name>
        <dbReference type="ChEBI" id="CHEBI:30616"/>
    </ligand>
</feature>
<comment type="catalytic activity">
    <reaction evidence="10 11">
        <text>D-alanyl-D-alanine + UDP-N-acetyl-alpha-D-muramoyl-L-alanyl-gamma-D-glutamyl-meso-2,6-diaminopimelate + ATP = UDP-N-acetyl-alpha-D-muramoyl-L-alanyl-gamma-D-glutamyl-meso-2,6-diaminopimeloyl-D-alanyl-D-alanine + ADP + phosphate + H(+)</text>
        <dbReference type="Rhea" id="RHEA:28374"/>
        <dbReference type="ChEBI" id="CHEBI:15378"/>
        <dbReference type="ChEBI" id="CHEBI:30616"/>
        <dbReference type="ChEBI" id="CHEBI:43474"/>
        <dbReference type="ChEBI" id="CHEBI:57822"/>
        <dbReference type="ChEBI" id="CHEBI:61386"/>
        <dbReference type="ChEBI" id="CHEBI:83905"/>
        <dbReference type="ChEBI" id="CHEBI:456216"/>
        <dbReference type="EC" id="6.3.2.10"/>
    </reaction>
</comment>
<dbReference type="EC" id="6.3.2.10" evidence="10 11"/>
<keyword evidence="2 10" id="KW-0436">Ligase</keyword>
<dbReference type="Gene3D" id="3.90.190.20">
    <property type="entry name" value="Mur ligase, C-terminal domain"/>
    <property type="match status" value="1"/>
</dbReference>
<dbReference type="InterPro" id="IPR005863">
    <property type="entry name" value="UDP-N-AcMur_synth"/>
</dbReference>
<dbReference type="PANTHER" id="PTHR43024">
    <property type="entry name" value="UDP-N-ACETYLMURAMOYL-TRIPEPTIDE--D-ALANYL-D-ALANINE LIGASE"/>
    <property type="match status" value="1"/>
</dbReference>
<dbReference type="Proteomes" id="UP000651482">
    <property type="component" value="Unassembled WGS sequence"/>
</dbReference>
<protein>
    <recommendedName>
        <fullName evidence="10 11">UDP-N-acetylmuramoyl-tripeptide--D-alanyl-D-alanine ligase</fullName>
        <ecNumber evidence="10 11">6.3.2.10</ecNumber>
    </recommendedName>
    <alternativeName>
        <fullName evidence="10">D-alanyl-D-alanine-adding enzyme</fullName>
    </alternativeName>
</protein>
<keyword evidence="4 10" id="KW-0547">Nucleotide-binding</keyword>
<feature type="domain" description="Mur ligase N-terminal catalytic" evidence="12">
    <location>
        <begin position="24"/>
        <end position="97"/>
    </location>
</feature>
<dbReference type="GO" id="GO:0005737">
    <property type="term" value="C:cytoplasm"/>
    <property type="evidence" value="ECO:0007669"/>
    <property type="project" value="UniProtKB-SubCell"/>
</dbReference>
<dbReference type="GO" id="GO:0008360">
    <property type="term" value="P:regulation of cell shape"/>
    <property type="evidence" value="ECO:0007669"/>
    <property type="project" value="UniProtKB-KW"/>
</dbReference>
<keyword evidence="8 10" id="KW-0131">Cell cycle</keyword>
<evidence type="ECO:0000256" key="4">
    <source>
        <dbReference type="ARBA" id="ARBA00022741"/>
    </source>
</evidence>
<keyword evidence="1 10" id="KW-0963">Cytoplasm</keyword>
<dbReference type="InterPro" id="IPR013221">
    <property type="entry name" value="Mur_ligase_cen"/>
</dbReference>
<dbReference type="HAMAP" id="MF_02019">
    <property type="entry name" value="MurF"/>
    <property type="match status" value="1"/>
</dbReference>
<dbReference type="NCBIfam" id="TIGR01143">
    <property type="entry name" value="murF"/>
    <property type="match status" value="1"/>
</dbReference>
<dbReference type="InterPro" id="IPR036615">
    <property type="entry name" value="Mur_ligase_C_dom_sf"/>
</dbReference>
<dbReference type="EMBL" id="JACRSN010000013">
    <property type="protein sequence ID" value="MBC8534173.1"/>
    <property type="molecule type" value="Genomic_DNA"/>
</dbReference>
<keyword evidence="5 10" id="KW-0067">ATP-binding</keyword>
<dbReference type="GO" id="GO:0009252">
    <property type="term" value="P:peptidoglycan biosynthetic process"/>
    <property type="evidence" value="ECO:0007669"/>
    <property type="project" value="UniProtKB-UniRule"/>
</dbReference>
<dbReference type="InterPro" id="IPR051046">
    <property type="entry name" value="MurCDEF_CellWall_CoF430Synth"/>
</dbReference>
<dbReference type="Gene3D" id="3.40.1390.10">
    <property type="entry name" value="MurE/MurF, N-terminal domain"/>
    <property type="match status" value="1"/>
</dbReference>
<dbReference type="Pfam" id="PF01225">
    <property type="entry name" value="Mur_ligase"/>
    <property type="match status" value="1"/>
</dbReference>
<evidence type="ECO:0000256" key="11">
    <source>
        <dbReference type="RuleBase" id="RU004136"/>
    </source>
</evidence>
<feature type="domain" description="Mur ligase C-terminal" evidence="13">
    <location>
        <begin position="317"/>
        <end position="439"/>
    </location>
</feature>
<dbReference type="Gene3D" id="3.40.1190.10">
    <property type="entry name" value="Mur-like, catalytic domain"/>
    <property type="match status" value="1"/>
</dbReference>
<evidence type="ECO:0000256" key="7">
    <source>
        <dbReference type="ARBA" id="ARBA00022984"/>
    </source>
</evidence>
<proteinExistence type="inferred from homology"/>
<dbReference type="InterPro" id="IPR004101">
    <property type="entry name" value="Mur_ligase_C"/>
</dbReference>
<dbReference type="InterPro" id="IPR035911">
    <property type="entry name" value="MurE/MurF_N"/>
</dbReference>
<dbReference type="GO" id="GO:0051301">
    <property type="term" value="P:cell division"/>
    <property type="evidence" value="ECO:0007669"/>
    <property type="project" value="UniProtKB-KW"/>
</dbReference>
<evidence type="ECO:0000256" key="3">
    <source>
        <dbReference type="ARBA" id="ARBA00022618"/>
    </source>
</evidence>
<dbReference type="AlphaFoldDB" id="A0A926D998"/>
<gene>
    <name evidence="10 15" type="primary">murF</name>
    <name evidence="15" type="ORF">IAG03_09245</name>
</gene>
<dbReference type="Pfam" id="PF02875">
    <property type="entry name" value="Mur_ligase_C"/>
    <property type="match status" value="1"/>
</dbReference>
<evidence type="ECO:0000256" key="8">
    <source>
        <dbReference type="ARBA" id="ARBA00023306"/>
    </source>
</evidence>
<evidence type="ECO:0000259" key="12">
    <source>
        <dbReference type="Pfam" id="PF01225"/>
    </source>
</evidence>
<sequence>MNLSVREILNACGGTLLCGNPDAEVTGVKVDSREVIPGDLFVPIKGERIDPHLYIDAVFEAGAAASFTENPKEPLRSGALIYVEQTLPALQKLAAAYRAQFSIPLVGITGSVGKTTTKEMVALALSAGKRVMSTKGNQNSQIGLPLTMFQLAPEDEAAVIEMGMSEFGEMSRLAAVAAPTLAVMTNIGLSHIGQLHTQENILHEKLHITDGWGPGNILFLNGDDPLLAPLHGHLPFQTVTYGTGETCIWRACGIVPYGDGLSFHILYPGGIVHVDLPVPGMHHVLNAAAAVAVAAACGISPQAAAAALSRYTPPAMRQQIHHAGDITIIDDTYNASPDSVRGGIDVLCGLKTPGKRIALLADMRELGEHSREAHESVGAYAAQRGVDLVITIGEESLATAQAAQAGGISCHCCKENTEAAELLLSLLKPGDAVLVKGSRGMHTETVVKTLLQKL</sequence>
<dbReference type="InterPro" id="IPR036565">
    <property type="entry name" value="Mur-like_cat_sf"/>
</dbReference>
<evidence type="ECO:0000259" key="14">
    <source>
        <dbReference type="Pfam" id="PF08245"/>
    </source>
</evidence>
<keyword evidence="3 10" id="KW-0132">Cell division</keyword>
<dbReference type="SUPFAM" id="SSF53623">
    <property type="entry name" value="MurD-like peptide ligases, catalytic domain"/>
    <property type="match status" value="1"/>
</dbReference>
<dbReference type="Pfam" id="PF08245">
    <property type="entry name" value="Mur_ligase_M"/>
    <property type="match status" value="1"/>
</dbReference>
<comment type="pathway">
    <text evidence="10 11">Cell wall biogenesis; peptidoglycan biosynthesis.</text>
</comment>
<evidence type="ECO:0000256" key="5">
    <source>
        <dbReference type="ARBA" id="ARBA00022840"/>
    </source>
</evidence>
<evidence type="ECO:0000256" key="2">
    <source>
        <dbReference type="ARBA" id="ARBA00022598"/>
    </source>
</evidence>
<evidence type="ECO:0000256" key="9">
    <source>
        <dbReference type="ARBA" id="ARBA00023316"/>
    </source>
</evidence>
<dbReference type="PANTHER" id="PTHR43024:SF1">
    <property type="entry name" value="UDP-N-ACETYLMURAMOYL-TRIPEPTIDE--D-ALANYL-D-ALANINE LIGASE"/>
    <property type="match status" value="1"/>
</dbReference>
<dbReference type="GO" id="GO:0005524">
    <property type="term" value="F:ATP binding"/>
    <property type="evidence" value="ECO:0007669"/>
    <property type="project" value="UniProtKB-UniRule"/>
</dbReference>
<evidence type="ECO:0000259" key="13">
    <source>
        <dbReference type="Pfam" id="PF02875"/>
    </source>
</evidence>
<feature type="domain" description="Mur ligase central" evidence="14">
    <location>
        <begin position="108"/>
        <end position="294"/>
    </location>
</feature>
<dbReference type="GO" id="GO:0047480">
    <property type="term" value="F:UDP-N-acetylmuramoyl-tripeptide-D-alanyl-D-alanine ligase activity"/>
    <property type="evidence" value="ECO:0007669"/>
    <property type="project" value="UniProtKB-UniRule"/>
</dbReference>
<comment type="similarity">
    <text evidence="10">Belongs to the MurCDEF family. MurF subfamily.</text>
</comment>
<accession>A0A926D998</accession>
<name>A0A926D998_9FIRM</name>
<keyword evidence="7 10" id="KW-0573">Peptidoglycan synthesis</keyword>
<organism evidence="15 16">
    <name type="scientific">Yeguia hominis</name>
    <dbReference type="NCBI Taxonomy" id="2763662"/>
    <lineage>
        <taxon>Bacteria</taxon>
        <taxon>Bacillati</taxon>
        <taxon>Bacillota</taxon>
        <taxon>Clostridia</taxon>
        <taxon>Eubacteriales</taxon>
        <taxon>Yeguiaceae</taxon>
        <taxon>Yeguia</taxon>
    </lineage>
</organism>
<evidence type="ECO:0000256" key="6">
    <source>
        <dbReference type="ARBA" id="ARBA00022960"/>
    </source>
</evidence>